<dbReference type="InterPro" id="IPR036412">
    <property type="entry name" value="HAD-like_sf"/>
</dbReference>
<evidence type="ECO:0000256" key="1">
    <source>
        <dbReference type="ARBA" id="ARBA00004127"/>
    </source>
</evidence>
<dbReference type="InterPro" id="IPR023298">
    <property type="entry name" value="ATPase_P-typ_TM_dom_sf"/>
</dbReference>
<reference evidence="7 8" key="1">
    <citation type="submission" date="2018-05" db="EMBL/GenBank/DDBJ databases">
        <title>Draft genome sequence of Scytalidium lignicola DSM 105466, a ubiquitous saprotrophic fungus.</title>
        <authorList>
            <person name="Buettner E."/>
            <person name="Gebauer A.M."/>
            <person name="Hofrichter M."/>
            <person name="Liers C."/>
            <person name="Kellner H."/>
        </authorList>
    </citation>
    <scope>NUCLEOTIDE SEQUENCE [LARGE SCALE GENOMIC DNA]</scope>
    <source>
        <strain evidence="7 8">DSM 105466</strain>
    </source>
</reference>
<feature type="region of interest" description="Disordered" evidence="4">
    <location>
        <begin position="389"/>
        <end position="423"/>
    </location>
</feature>
<feature type="transmembrane region" description="Helical" evidence="5">
    <location>
        <begin position="210"/>
        <end position="232"/>
    </location>
</feature>
<dbReference type="EMBL" id="NCSJ02000384">
    <property type="protein sequence ID" value="RFU24941.1"/>
    <property type="molecule type" value="Genomic_DNA"/>
</dbReference>
<feature type="transmembrane region" description="Helical" evidence="5">
    <location>
        <begin position="267"/>
        <end position="289"/>
    </location>
</feature>
<keyword evidence="5" id="KW-1133">Transmembrane helix</keyword>
<dbReference type="PRINTS" id="PR00120">
    <property type="entry name" value="HATPASE"/>
</dbReference>
<evidence type="ECO:0000313" key="8">
    <source>
        <dbReference type="Proteomes" id="UP000258309"/>
    </source>
</evidence>
<keyword evidence="3" id="KW-0460">Magnesium</keyword>
<comment type="subcellular location">
    <subcellularLocation>
        <location evidence="1">Endomembrane system</location>
        <topology evidence="1">Multi-pass membrane protein</topology>
    </subcellularLocation>
</comment>
<dbReference type="GO" id="GO:0005388">
    <property type="term" value="F:P-type calcium transporter activity"/>
    <property type="evidence" value="ECO:0007669"/>
    <property type="project" value="TreeGrafter"/>
</dbReference>
<feature type="non-terminal residue" evidence="7">
    <location>
        <position position="467"/>
    </location>
</feature>
<keyword evidence="8" id="KW-1185">Reference proteome</keyword>
<dbReference type="GO" id="GO:0012505">
    <property type="term" value="C:endomembrane system"/>
    <property type="evidence" value="ECO:0007669"/>
    <property type="project" value="UniProtKB-SubCell"/>
</dbReference>
<keyword evidence="5" id="KW-0812">Transmembrane</keyword>
<name>A0A3E2GUZ3_SCYLI</name>
<dbReference type="Gene3D" id="1.20.1110.10">
    <property type="entry name" value="Calcium-transporting ATPase, transmembrane domain"/>
    <property type="match status" value="2"/>
</dbReference>
<evidence type="ECO:0000259" key="6">
    <source>
        <dbReference type="Pfam" id="PF00689"/>
    </source>
</evidence>
<sequence length="467" mass="50934">MVTGDNIGTAKAIAEECGIYTQGGIVLEGPEFRKLSNSQMDRIIPQLQVLARSSPEDKRILVKRLKELGETVAVTGDGTNDGPTLRAADVGFSMGISGTEVAKEASSIILMDDNFSSIVKALEWGRAVNNAVRKFLQFQLTVNITAVGVTFVSAIANPNEESVLTPVQLLWVNLIMDTFAALALATDPPTPSILDRKPDPKSARLITLNMWKMIIGQSIYQLIVALVLNFAVSSGVKTFQRYPGLYLASNRRLDNKFNAFEGIRRNWFFIGINLITISGQVIIVFAGSSALSTVRLSGTQWGISLILGAISLPVAVLIRLIPDDLIGKFVPHPHDHSQFPQIGVPSDERFEWNDSLKNIREQLTFFSKIRGERLGALIFRLQRSRELLPSSNRDSIPGTSNSQPNGDAGPPRHSWTRSRSNSALGPATAMAGIVAGSIAGWLPMERGAGVDDSIRSLNPRWNSNFET</sequence>
<keyword evidence="5" id="KW-0472">Membrane</keyword>
<dbReference type="NCBIfam" id="TIGR01494">
    <property type="entry name" value="ATPase_P-type"/>
    <property type="match status" value="1"/>
</dbReference>
<keyword evidence="2" id="KW-0479">Metal-binding</keyword>
<dbReference type="GO" id="GO:0016887">
    <property type="term" value="F:ATP hydrolysis activity"/>
    <property type="evidence" value="ECO:0007669"/>
    <property type="project" value="InterPro"/>
</dbReference>
<dbReference type="PANTHER" id="PTHR24093">
    <property type="entry name" value="CATION TRANSPORTING ATPASE"/>
    <property type="match status" value="1"/>
</dbReference>
<accession>A0A3E2GUZ3</accession>
<feature type="domain" description="Cation-transporting P-type ATPase C-terminal" evidence="6">
    <location>
        <begin position="162"/>
        <end position="235"/>
    </location>
</feature>
<dbReference type="GO" id="GO:0005886">
    <property type="term" value="C:plasma membrane"/>
    <property type="evidence" value="ECO:0007669"/>
    <property type="project" value="TreeGrafter"/>
</dbReference>
<evidence type="ECO:0000256" key="5">
    <source>
        <dbReference type="SAM" id="Phobius"/>
    </source>
</evidence>
<dbReference type="STRING" id="5539.A0A3E2GUZ3"/>
<dbReference type="GO" id="GO:0005524">
    <property type="term" value="F:ATP binding"/>
    <property type="evidence" value="ECO:0007669"/>
    <property type="project" value="InterPro"/>
</dbReference>
<dbReference type="OMA" id="HITIFEH"/>
<feature type="domain" description="Cation-transporting P-type ATPase C-terminal" evidence="6">
    <location>
        <begin position="247"/>
        <end position="320"/>
    </location>
</feature>
<evidence type="ECO:0000256" key="4">
    <source>
        <dbReference type="SAM" id="MobiDB-lite"/>
    </source>
</evidence>
<feature type="transmembrane region" description="Helical" evidence="5">
    <location>
        <begin position="301"/>
        <end position="321"/>
    </location>
</feature>
<dbReference type="Pfam" id="PF00702">
    <property type="entry name" value="Hydrolase"/>
    <property type="match status" value="1"/>
</dbReference>
<dbReference type="GO" id="GO:0006874">
    <property type="term" value="P:intracellular calcium ion homeostasis"/>
    <property type="evidence" value="ECO:0007669"/>
    <property type="project" value="TreeGrafter"/>
</dbReference>
<dbReference type="InterPro" id="IPR001757">
    <property type="entry name" value="P_typ_ATPase"/>
</dbReference>
<organism evidence="7 8">
    <name type="scientific">Scytalidium lignicola</name>
    <name type="common">Hyphomycete</name>
    <dbReference type="NCBI Taxonomy" id="5539"/>
    <lineage>
        <taxon>Eukaryota</taxon>
        <taxon>Fungi</taxon>
        <taxon>Dikarya</taxon>
        <taxon>Ascomycota</taxon>
        <taxon>Pezizomycotina</taxon>
        <taxon>Leotiomycetes</taxon>
        <taxon>Leotiomycetes incertae sedis</taxon>
        <taxon>Scytalidium</taxon>
    </lineage>
</organism>
<evidence type="ECO:0000313" key="7">
    <source>
        <dbReference type="EMBL" id="RFU24941.1"/>
    </source>
</evidence>
<feature type="transmembrane region" description="Helical" evidence="5">
    <location>
        <begin position="422"/>
        <end position="442"/>
    </location>
</feature>
<feature type="non-terminal residue" evidence="7">
    <location>
        <position position="1"/>
    </location>
</feature>
<evidence type="ECO:0000256" key="3">
    <source>
        <dbReference type="ARBA" id="ARBA00022842"/>
    </source>
</evidence>
<dbReference type="AlphaFoldDB" id="A0A3E2GUZ3"/>
<dbReference type="PANTHER" id="PTHR24093:SF369">
    <property type="entry name" value="CALCIUM-TRANSPORTING ATPASE"/>
    <property type="match status" value="1"/>
</dbReference>
<evidence type="ECO:0000256" key="2">
    <source>
        <dbReference type="ARBA" id="ARBA00022723"/>
    </source>
</evidence>
<dbReference type="Pfam" id="PF00689">
    <property type="entry name" value="Cation_ATPase_C"/>
    <property type="match status" value="2"/>
</dbReference>
<dbReference type="InterPro" id="IPR006068">
    <property type="entry name" value="ATPase_P-typ_cation-transptr_C"/>
</dbReference>
<dbReference type="SUPFAM" id="SSF56784">
    <property type="entry name" value="HAD-like"/>
    <property type="match status" value="1"/>
</dbReference>
<proteinExistence type="predicted"/>
<dbReference type="PRINTS" id="PR00119">
    <property type="entry name" value="CATATPASE"/>
</dbReference>
<feature type="compositionally biased region" description="Polar residues" evidence="4">
    <location>
        <begin position="389"/>
        <end position="405"/>
    </location>
</feature>
<gene>
    <name evidence="7" type="ORF">B7463_g11402</name>
</gene>
<dbReference type="Proteomes" id="UP000258309">
    <property type="component" value="Unassembled WGS sequence"/>
</dbReference>
<dbReference type="SUPFAM" id="SSF81665">
    <property type="entry name" value="Calcium ATPase, transmembrane domain M"/>
    <property type="match status" value="1"/>
</dbReference>
<dbReference type="GO" id="GO:0046872">
    <property type="term" value="F:metal ion binding"/>
    <property type="evidence" value="ECO:0007669"/>
    <property type="project" value="UniProtKB-KW"/>
</dbReference>
<dbReference type="OrthoDB" id="3352408at2759"/>
<comment type="caution">
    <text evidence="7">The sequence shown here is derived from an EMBL/GenBank/DDBJ whole genome shotgun (WGS) entry which is preliminary data.</text>
</comment>
<protein>
    <recommendedName>
        <fullName evidence="6">Cation-transporting P-type ATPase C-terminal domain-containing protein</fullName>
    </recommendedName>
</protein>